<protein>
    <submittedName>
        <fullName evidence="2">Prepilin-type N-terminal cleavage/methylation domain-containing protein</fullName>
    </submittedName>
</protein>
<sequence length="401" mass="44155">MRTNKKKKAFTLTELLVVVIIIGVLSAVVLPKFNKIVETRKTTEAEELMAAVRTEQEKRCALDKDYLLDSSKLRDILPSTESKNFSYSLTSTGIKAASKGKYAYELQMPSYADGRICCENRTESECLKLNKDYPLCSELIAKADYDEGTACAGEELQEPTCTKQPYEEDCPAGQTGKISYTVNSDCEYEVSNTCTAEEPAGCTAGEWVTVTNAPYSVWLYHQERSCSADSTVSCTQYEFQSSSMSESVSSTTETSDTCNGTGEKFSCNSITGNYHTCIDKRTTGSWVTGKTVYYSCSTNSGWSNTIDWSRTGISGASASCNKTGLRQSDAEAKCESSGKTGYICHQMPSLPSVDCGMGASMMNGKWYKTSTAVSFIECKQEMVKLTCEKRATYRYRNIVCE</sequence>
<dbReference type="SUPFAM" id="SSF54523">
    <property type="entry name" value="Pili subunits"/>
    <property type="match status" value="1"/>
</dbReference>
<dbReference type="AlphaFoldDB" id="A0A928DPI6"/>
<dbReference type="Pfam" id="PF07963">
    <property type="entry name" value="N_methyl"/>
    <property type="match status" value="1"/>
</dbReference>
<comment type="caution">
    <text evidence="2">The sequence shown here is derived from an EMBL/GenBank/DDBJ whole genome shotgun (WGS) entry which is preliminary data.</text>
</comment>
<keyword evidence="1" id="KW-1133">Transmembrane helix</keyword>
<feature type="transmembrane region" description="Helical" evidence="1">
    <location>
        <begin position="12"/>
        <end position="30"/>
    </location>
</feature>
<dbReference type="Gene3D" id="3.30.700.10">
    <property type="entry name" value="Glycoprotein, Type 4 Pilin"/>
    <property type="match status" value="1"/>
</dbReference>
<evidence type="ECO:0000313" key="2">
    <source>
        <dbReference type="EMBL" id="MBE6420734.1"/>
    </source>
</evidence>
<dbReference type="PANTHER" id="PTHR30093">
    <property type="entry name" value="GENERAL SECRETION PATHWAY PROTEIN G"/>
    <property type="match status" value="1"/>
</dbReference>
<organism evidence="2 3">
    <name type="scientific">Candidatus Avelusimicrobium gallicola</name>
    <dbReference type="NCBI Taxonomy" id="2562704"/>
    <lineage>
        <taxon>Bacteria</taxon>
        <taxon>Pseudomonadati</taxon>
        <taxon>Elusimicrobiota</taxon>
        <taxon>Elusimicrobia</taxon>
        <taxon>Elusimicrobiales</taxon>
        <taxon>Elusimicrobiaceae</taxon>
        <taxon>Candidatus Avelusimicrobium</taxon>
    </lineage>
</organism>
<evidence type="ECO:0000256" key="1">
    <source>
        <dbReference type="SAM" id="Phobius"/>
    </source>
</evidence>
<name>A0A928DPI6_9BACT</name>
<evidence type="ECO:0000313" key="3">
    <source>
        <dbReference type="Proteomes" id="UP000725649"/>
    </source>
</evidence>
<dbReference type="InterPro" id="IPR012902">
    <property type="entry name" value="N_methyl_site"/>
</dbReference>
<accession>A0A928DPI6</accession>
<dbReference type="EMBL" id="SUVG01000001">
    <property type="protein sequence ID" value="MBE6420734.1"/>
    <property type="molecule type" value="Genomic_DNA"/>
</dbReference>
<keyword evidence="1" id="KW-0812">Transmembrane</keyword>
<reference evidence="2" key="1">
    <citation type="submission" date="2019-04" db="EMBL/GenBank/DDBJ databases">
        <title>Evolution of Biomass-Degrading Anaerobic Consortia Revealed by Metagenomics.</title>
        <authorList>
            <person name="Peng X."/>
        </authorList>
    </citation>
    <scope>NUCLEOTIDE SEQUENCE</scope>
    <source>
        <strain evidence="2">SIG66</strain>
    </source>
</reference>
<dbReference type="Proteomes" id="UP000725649">
    <property type="component" value="Unassembled WGS sequence"/>
</dbReference>
<gene>
    <name evidence="2" type="ORF">E7027_01100</name>
</gene>
<keyword evidence="1" id="KW-0472">Membrane</keyword>
<proteinExistence type="predicted"/>
<dbReference type="InterPro" id="IPR045584">
    <property type="entry name" value="Pilin-like"/>
</dbReference>
<dbReference type="NCBIfam" id="TIGR02532">
    <property type="entry name" value="IV_pilin_GFxxxE"/>
    <property type="match status" value="1"/>
</dbReference>